<dbReference type="Pfam" id="PF24125">
    <property type="entry name" value="Cds6_C"/>
    <property type="match status" value="1"/>
</dbReference>
<dbReference type="PANTHER" id="PTHR36699">
    <property type="entry name" value="LD-TRANSPEPTIDASE"/>
    <property type="match status" value="1"/>
</dbReference>
<dbReference type="InterPro" id="IPR005490">
    <property type="entry name" value="LD_TPept_cat_dom"/>
</dbReference>
<evidence type="ECO:0000256" key="4">
    <source>
        <dbReference type="ARBA" id="ARBA00022960"/>
    </source>
</evidence>
<dbReference type="InterPro" id="IPR011990">
    <property type="entry name" value="TPR-like_helical_dom_sf"/>
</dbReference>
<comment type="caution">
    <text evidence="9">The sequence shown here is derived from an EMBL/GenBank/DDBJ whole genome shotgun (WGS) entry which is preliminary data.</text>
</comment>
<reference evidence="9 10" key="1">
    <citation type="journal article" date="2019" name="Front. Microbiol.">
        <title>Genomes of Neutrophilic Sulfur-Oxidizing Chemolithoautotrophs Representing 9 Proteobacterial Species From 8 Genera.</title>
        <authorList>
            <person name="Watanabe T."/>
            <person name="Kojima H."/>
            <person name="Umezawa K."/>
            <person name="Hori C."/>
            <person name="Takasuka T.E."/>
            <person name="Kato Y."/>
            <person name="Fukui M."/>
        </authorList>
    </citation>
    <scope>NUCLEOTIDE SEQUENCE [LARGE SCALE GENOMIC DNA]</scope>
    <source>
        <strain evidence="9 10">TTN</strain>
    </source>
</reference>
<keyword evidence="6 7" id="KW-0961">Cell wall biogenesis/degradation</keyword>
<dbReference type="InterPro" id="IPR038063">
    <property type="entry name" value="Transpep_catalytic_dom"/>
</dbReference>
<dbReference type="InterPro" id="IPR056203">
    <property type="entry name" value="Cds6_C"/>
</dbReference>
<accession>A0A401JGL8</accession>
<evidence type="ECO:0000313" key="9">
    <source>
        <dbReference type="EMBL" id="GBL46780.1"/>
    </source>
</evidence>
<evidence type="ECO:0000256" key="3">
    <source>
        <dbReference type="ARBA" id="ARBA00022679"/>
    </source>
</evidence>
<dbReference type="CDD" id="cd16913">
    <property type="entry name" value="YkuD_like"/>
    <property type="match status" value="1"/>
</dbReference>
<name>A0A401JGL8_9PROT</name>
<proteinExistence type="inferred from homology"/>
<dbReference type="EMBL" id="BGOW01000027">
    <property type="protein sequence ID" value="GBL46780.1"/>
    <property type="molecule type" value="Genomic_DNA"/>
</dbReference>
<dbReference type="UniPathway" id="UPA00219"/>
<dbReference type="GO" id="GO:0071555">
    <property type="term" value="P:cell wall organization"/>
    <property type="evidence" value="ECO:0007669"/>
    <property type="project" value="UniProtKB-UniRule"/>
</dbReference>
<comment type="pathway">
    <text evidence="1 7">Cell wall biogenesis; peptidoglycan biosynthesis.</text>
</comment>
<evidence type="ECO:0000256" key="6">
    <source>
        <dbReference type="ARBA" id="ARBA00023316"/>
    </source>
</evidence>
<gene>
    <name evidence="9" type="ORF">SFMTTN_2605</name>
</gene>
<dbReference type="SUPFAM" id="SSF141523">
    <property type="entry name" value="L,D-transpeptidase catalytic domain-like"/>
    <property type="match status" value="1"/>
</dbReference>
<keyword evidence="3" id="KW-0808">Transferase</keyword>
<dbReference type="RefSeq" id="WP_189836401.1">
    <property type="nucleotide sequence ID" value="NZ_BGOW01000027.1"/>
</dbReference>
<dbReference type="Gene3D" id="2.40.440.10">
    <property type="entry name" value="L,D-transpeptidase catalytic domain-like"/>
    <property type="match status" value="1"/>
</dbReference>
<dbReference type="GO" id="GO:0009252">
    <property type="term" value="P:peptidoglycan biosynthetic process"/>
    <property type="evidence" value="ECO:0007669"/>
    <property type="project" value="UniProtKB-UniPathway"/>
</dbReference>
<dbReference type="Proteomes" id="UP000286806">
    <property type="component" value="Unassembled WGS sequence"/>
</dbReference>
<dbReference type="GO" id="GO:0008360">
    <property type="term" value="P:regulation of cell shape"/>
    <property type="evidence" value="ECO:0007669"/>
    <property type="project" value="UniProtKB-UniRule"/>
</dbReference>
<comment type="similarity">
    <text evidence="2">Belongs to the YkuD family.</text>
</comment>
<dbReference type="InterPro" id="IPR032710">
    <property type="entry name" value="NTF2-like_dom_sf"/>
</dbReference>
<keyword evidence="10" id="KW-1185">Reference proteome</keyword>
<dbReference type="Pfam" id="PF03734">
    <property type="entry name" value="YkuD"/>
    <property type="match status" value="1"/>
</dbReference>
<protein>
    <submittedName>
        <fullName evidence="9">ErfK/YbiS/YcfS/YnhG family protein</fullName>
    </submittedName>
</protein>
<sequence length="403" mass="45268">MLLVMLCVATTAQTQELMAMATAPFSLSNESPRPFKPEPNHPEAMLNQALLSISHNHLDQALESINHLVSLYPDFRLAQLIRGDLLLARVQPILSLGNVNAAPPQLDDLRSEARVRLNSYLQRPASGLVPRELLKLDSSQTTAVVVDTSKSRLYLFQNQNGVLTHLADFYVTIGKNGVDKMREGDKRTPLGVYYITGKKDGKKIGALYGDEVFPLNYPNDWDQRQGRHGHGIWLHGTPNNTYSRAPKSSDGCVVLANADLSELGKYLTVGKTPMVITSHIDWVAPQSINNDKATLLSAVESWRRDWESLKPSLYLNHYASNFSANGENLSEWAADKRRINETKSWIKVKLSQISALEYPGEANLAVVNFDQDYRSNNLNARSRKQQYWQHTNGEWKIVMETTL</sequence>
<feature type="active site" description="Nucleophile" evidence="7">
    <location>
        <position position="252"/>
    </location>
</feature>
<feature type="domain" description="L,D-TPase catalytic" evidence="8">
    <location>
        <begin position="142"/>
        <end position="277"/>
    </location>
</feature>
<dbReference type="SUPFAM" id="SSF48452">
    <property type="entry name" value="TPR-like"/>
    <property type="match status" value="1"/>
</dbReference>
<keyword evidence="5 7" id="KW-0573">Peptidoglycan synthesis</keyword>
<evidence type="ECO:0000256" key="5">
    <source>
        <dbReference type="ARBA" id="ARBA00022984"/>
    </source>
</evidence>
<evidence type="ECO:0000259" key="8">
    <source>
        <dbReference type="PROSITE" id="PS52029"/>
    </source>
</evidence>
<dbReference type="SUPFAM" id="SSF54427">
    <property type="entry name" value="NTF2-like"/>
    <property type="match status" value="1"/>
</dbReference>
<evidence type="ECO:0000313" key="10">
    <source>
        <dbReference type="Proteomes" id="UP000286806"/>
    </source>
</evidence>
<dbReference type="PROSITE" id="PS52029">
    <property type="entry name" value="LD_TPASE"/>
    <property type="match status" value="1"/>
</dbReference>
<organism evidence="9 10">
    <name type="scientific">Sulfuriferula multivorans</name>
    <dbReference type="NCBI Taxonomy" id="1559896"/>
    <lineage>
        <taxon>Bacteria</taxon>
        <taxon>Pseudomonadati</taxon>
        <taxon>Pseudomonadota</taxon>
        <taxon>Betaproteobacteria</taxon>
        <taxon>Nitrosomonadales</taxon>
        <taxon>Sulfuricellaceae</taxon>
        <taxon>Sulfuriferula</taxon>
    </lineage>
</organism>
<dbReference type="AlphaFoldDB" id="A0A401JGL8"/>
<dbReference type="GO" id="GO:0004180">
    <property type="term" value="F:carboxypeptidase activity"/>
    <property type="evidence" value="ECO:0007669"/>
    <property type="project" value="UniProtKB-ARBA"/>
</dbReference>
<dbReference type="PANTHER" id="PTHR36699:SF1">
    <property type="entry name" value="L,D-TRANSPEPTIDASE YAFK-RELATED"/>
    <property type="match status" value="1"/>
</dbReference>
<keyword evidence="4 7" id="KW-0133">Cell shape</keyword>
<feature type="active site" description="Proton donor/acceptor" evidence="7">
    <location>
        <position position="235"/>
    </location>
</feature>
<evidence type="ECO:0000256" key="7">
    <source>
        <dbReference type="PROSITE-ProRule" id="PRU01373"/>
    </source>
</evidence>
<evidence type="ECO:0000256" key="1">
    <source>
        <dbReference type="ARBA" id="ARBA00004752"/>
    </source>
</evidence>
<dbReference type="GO" id="GO:0016740">
    <property type="term" value="F:transferase activity"/>
    <property type="evidence" value="ECO:0007669"/>
    <property type="project" value="UniProtKB-KW"/>
</dbReference>
<evidence type="ECO:0000256" key="2">
    <source>
        <dbReference type="ARBA" id="ARBA00005992"/>
    </source>
</evidence>